<feature type="domain" description="RiboL-PSP-HEPN" evidence="1">
    <location>
        <begin position="36"/>
        <end position="184"/>
    </location>
</feature>
<accession>A0ABR5SCS7</accession>
<dbReference type="RefSeq" id="WP_085053098.1">
    <property type="nucleotide sequence ID" value="NZ_LNQR01000089.1"/>
</dbReference>
<proteinExistence type="predicted"/>
<protein>
    <recommendedName>
        <fullName evidence="1">RiboL-PSP-HEPN domain-containing protein</fullName>
    </recommendedName>
</protein>
<evidence type="ECO:0000313" key="2">
    <source>
        <dbReference type="EMBL" id="KWT82468.1"/>
    </source>
</evidence>
<organism evidence="2 3">
    <name type="scientific">Candidatus Magnetominusculus xianensis</name>
    <dbReference type="NCBI Taxonomy" id="1748249"/>
    <lineage>
        <taxon>Bacteria</taxon>
        <taxon>Pseudomonadati</taxon>
        <taxon>Nitrospirota</taxon>
        <taxon>Nitrospiria</taxon>
        <taxon>Nitrospirales</taxon>
        <taxon>Nitrospiraceae</taxon>
        <taxon>Candidatus Magnetominusculus</taxon>
    </lineage>
</organism>
<dbReference type="InterPro" id="IPR041519">
    <property type="entry name" value="HEPN_RiboL-PSP"/>
</dbReference>
<evidence type="ECO:0000259" key="1">
    <source>
        <dbReference type="Pfam" id="PF18735"/>
    </source>
</evidence>
<sequence>MTEEMDPVIDFYKHIKDVLNSLDVLSTLGALDEHRVVLMKSDLDSNYKKALVLAAASYYEDLIMRIITDLVNKHTNNNDIVYSFIKNKAMARQYHTYFNWREKNTRQFIGLFGSNFSKEIRIIIDKRTELQEAENAFMDISSTRNVLIHGNYIENEAVKDKTVEEVYVLYKKGRAYVDFLRKIFIDEEEYDDAKL</sequence>
<dbReference type="Pfam" id="PF18735">
    <property type="entry name" value="HEPN_RiboL-PSP"/>
    <property type="match status" value="1"/>
</dbReference>
<comment type="caution">
    <text evidence="2">The sequence shown here is derived from an EMBL/GenBank/DDBJ whole genome shotgun (WGS) entry which is preliminary data.</text>
</comment>
<dbReference type="Proteomes" id="UP000060487">
    <property type="component" value="Unassembled WGS sequence"/>
</dbReference>
<evidence type="ECO:0000313" key="3">
    <source>
        <dbReference type="Proteomes" id="UP000060487"/>
    </source>
</evidence>
<name>A0ABR5SCS7_9BACT</name>
<reference evidence="2 3" key="1">
    <citation type="submission" date="2015-11" db="EMBL/GenBank/DDBJ databases">
        <authorList>
            <person name="Lin W."/>
        </authorList>
    </citation>
    <scope>NUCLEOTIDE SEQUENCE [LARGE SCALE GENOMIC DNA]</scope>
    <source>
        <strain evidence="2 3">HCH-1</strain>
    </source>
</reference>
<dbReference type="EMBL" id="LNQR01000089">
    <property type="protein sequence ID" value="KWT82468.1"/>
    <property type="molecule type" value="Genomic_DNA"/>
</dbReference>
<gene>
    <name evidence="2" type="ORF">ASN18_2500</name>
</gene>
<keyword evidence="3" id="KW-1185">Reference proteome</keyword>